<dbReference type="Gene3D" id="3.30.457.10">
    <property type="entry name" value="Copper amine oxidase-like, N-terminal domain"/>
    <property type="match status" value="1"/>
</dbReference>
<proteinExistence type="predicted"/>
<keyword evidence="1" id="KW-0732">Signal</keyword>
<dbReference type="RefSeq" id="WP_213514032.1">
    <property type="nucleotide sequence ID" value="NZ_BOSE01000002.1"/>
</dbReference>
<evidence type="ECO:0000259" key="2">
    <source>
        <dbReference type="Pfam" id="PF07833"/>
    </source>
</evidence>
<dbReference type="Proteomes" id="UP000683139">
    <property type="component" value="Unassembled WGS sequence"/>
</dbReference>
<comment type="caution">
    <text evidence="3">The sequence shown here is derived from an EMBL/GenBank/DDBJ whole genome shotgun (WGS) entry which is preliminary data.</text>
</comment>
<evidence type="ECO:0000313" key="3">
    <source>
        <dbReference type="EMBL" id="GIP15757.1"/>
    </source>
</evidence>
<gene>
    <name evidence="3" type="ORF">J40TS1_13990</name>
</gene>
<reference evidence="3" key="1">
    <citation type="submission" date="2021-03" db="EMBL/GenBank/DDBJ databases">
        <title>Antimicrobial resistance genes in bacteria isolated from Japanese honey, and their potential for conferring macrolide and lincosamide resistance in the American foulbrood pathogen Paenibacillus larvae.</title>
        <authorList>
            <person name="Okamoto M."/>
            <person name="Kumagai M."/>
            <person name="Kanamori H."/>
            <person name="Takamatsu D."/>
        </authorList>
    </citation>
    <scope>NUCLEOTIDE SEQUENCE</scope>
    <source>
        <strain evidence="3">J40TS1</strain>
    </source>
</reference>
<protein>
    <recommendedName>
        <fullName evidence="2">Copper amine oxidase-like N-terminal domain-containing protein</fullName>
    </recommendedName>
</protein>
<dbReference type="InterPro" id="IPR012854">
    <property type="entry name" value="Cu_amine_oxidase-like_N"/>
</dbReference>
<dbReference type="AlphaFoldDB" id="A0A920CTD2"/>
<dbReference type="EMBL" id="BOSE01000002">
    <property type="protein sequence ID" value="GIP15757.1"/>
    <property type="molecule type" value="Genomic_DNA"/>
</dbReference>
<dbReference type="SUPFAM" id="SSF55383">
    <property type="entry name" value="Copper amine oxidase, domain N"/>
    <property type="match status" value="1"/>
</dbReference>
<accession>A0A920CTD2</accession>
<keyword evidence="4" id="KW-1185">Reference proteome</keyword>
<sequence length="302" mass="33807">MKKWLSILLVFALLMPAGVLSAAANDPIKVFVDGKQLKFDVDPIMANNTTLVQYTTVFKALGMDYSWDQKSKTVTGYNDYVLMNLTIGSRVSTVNNKKVELTVPARTLNGRTLVPLRFISEATGAKVVWDGKKRTVTITSAPERNELPLVMRETKWNDTAATVSTLETATLYSKSEDYLAYEAVDLGGYATFPTYYFDNDKLFMIEYDVAVEAESNYDYLVAIGTLYNAVEELFGEPFHDELYFYDAKDYHEDVNRFADSIAAGKAELTTAWQVGYTEISITAFSDDEGGIVVLLTLFNTKE</sequence>
<name>A0A920CTD2_9BACL</name>
<evidence type="ECO:0000256" key="1">
    <source>
        <dbReference type="SAM" id="SignalP"/>
    </source>
</evidence>
<evidence type="ECO:0000313" key="4">
    <source>
        <dbReference type="Proteomes" id="UP000683139"/>
    </source>
</evidence>
<feature type="signal peptide" evidence="1">
    <location>
        <begin position="1"/>
        <end position="22"/>
    </location>
</feature>
<organism evidence="3 4">
    <name type="scientific">Paenibacillus montaniterrae</name>
    <dbReference type="NCBI Taxonomy" id="429341"/>
    <lineage>
        <taxon>Bacteria</taxon>
        <taxon>Bacillati</taxon>
        <taxon>Bacillota</taxon>
        <taxon>Bacilli</taxon>
        <taxon>Bacillales</taxon>
        <taxon>Paenibacillaceae</taxon>
        <taxon>Paenibacillus</taxon>
    </lineage>
</organism>
<feature type="domain" description="Copper amine oxidase-like N-terminal" evidence="2">
    <location>
        <begin position="32"/>
        <end position="138"/>
    </location>
</feature>
<dbReference type="InterPro" id="IPR036582">
    <property type="entry name" value="Mao_N_sf"/>
</dbReference>
<dbReference type="Pfam" id="PF07833">
    <property type="entry name" value="Cu_amine_oxidN1"/>
    <property type="match status" value="1"/>
</dbReference>
<feature type="chain" id="PRO_5036811412" description="Copper amine oxidase-like N-terminal domain-containing protein" evidence="1">
    <location>
        <begin position="23"/>
        <end position="302"/>
    </location>
</feature>